<reference evidence="6 7" key="1">
    <citation type="submission" date="2016-05" db="EMBL/GenBank/DDBJ databases">
        <title>Nuclear genome of Blastocystis sp. subtype 1 NandII.</title>
        <authorList>
            <person name="Gentekaki E."/>
            <person name="Curtis B."/>
            <person name="Stairs C."/>
            <person name="Eme L."/>
            <person name="Herman E."/>
            <person name="Klimes V."/>
            <person name="Arias M.C."/>
            <person name="Elias M."/>
            <person name="Hilliou F."/>
            <person name="Klute M."/>
            <person name="Malik S.-B."/>
            <person name="Pightling A."/>
            <person name="Rachubinski R."/>
            <person name="Salas D."/>
            <person name="Schlacht A."/>
            <person name="Suga H."/>
            <person name="Archibald J."/>
            <person name="Ball S.G."/>
            <person name="Clark G."/>
            <person name="Dacks J."/>
            <person name="Van Der Giezen M."/>
            <person name="Tsaousis A."/>
            <person name="Roger A."/>
        </authorList>
    </citation>
    <scope>NUCLEOTIDE SEQUENCE [LARGE SCALE GENOMIC DNA]</scope>
    <source>
        <strain evidence="7">ATCC 50177 / NandII</strain>
    </source>
</reference>
<evidence type="ECO:0000313" key="6">
    <source>
        <dbReference type="EMBL" id="OAO14159.1"/>
    </source>
</evidence>
<feature type="domain" description="Ribonucleotide reductase alpha-helical" evidence="5">
    <location>
        <begin position="9"/>
        <end position="109"/>
    </location>
</feature>
<dbReference type="Gene3D" id="3.20.70.20">
    <property type="match status" value="3"/>
</dbReference>
<comment type="cofactor">
    <cofactor evidence="1">
        <name>adenosylcob(III)alamin</name>
        <dbReference type="ChEBI" id="CHEBI:18408"/>
    </cofactor>
</comment>
<evidence type="ECO:0000256" key="4">
    <source>
        <dbReference type="ARBA" id="ARBA00023285"/>
    </source>
</evidence>
<keyword evidence="3" id="KW-0560">Oxidoreductase</keyword>
<dbReference type="Pfam" id="PF17975">
    <property type="entry name" value="RNR_Alpha"/>
    <property type="match status" value="1"/>
</dbReference>
<sequence>MSCDLCFKLDDAFLEKYKSLQPPFGYAPLGELVYRRTYSRTLEDGSKEDWWQTVRRVVEGTYSLQKEHIQSFHLGWDDDQGQRSAQEMYDLIYNMKFLPPGRGLWVMGTPVIHKKNLSAALNNCAFVSTEDLAADPTRPFDNSVFARVGMDYTNVANHLRVNGEPGLAWLENMQKYGRMADGVNWKDRRVKGGNPCLEQSLESYELCCLVETFPAKHATLKEYLRTLKFAYLYAKTVTLRMTHWPETNRVMLRNRRIGCSVSGVADFLGAHSLEELREWLDAGYQTVQHWDEVYSNWFCIPRSIKTTSVKPSGTVSLLAGATPGMHFPESRIYIRRMRMSKNDPLCKPLREAGYSVVPAIGQEDTTVVVEMPIRLPESVRVQSEVSMFEQLSLAAFLQRYWADNQVSCTITFDPETEGPHIAQMLQYFQYQLKGVSMFPKQDYSKYPQLPYEAISEATYVEMTKGLKPICFLDRTKVEETKSVRASPFKVTKKTKFEVRVPKTQRRRLFEEEEKEEGVGQVFPDAVSFCTNDHCQL</sequence>
<dbReference type="STRING" id="478820.A0A196SDT5"/>
<organism evidence="6 7">
    <name type="scientific">Blastocystis sp. subtype 1 (strain ATCC 50177 / NandII)</name>
    <dbReference type="NCBI Taxonomy" id="478820"/>
    <lineage>
        <taxon>Eukaryota</taxon>
        <taxon>Sar</taxon>
        <taxon>Stramenopiles</taxon>
        <taxon>Bigyra</taxon>
        <taxon>Opalozoa</taxon>
        <taxon>Opalinata</taxon>
        <taxon>Blastocystidae</taxon>
        <taxon>Blastocystis</taxon>
    </lineage>
</organism>
<dbReference type="InterPro" id="IPR040763">
    <property type="entry name" value="RNR_alpha_hel"/>
</dbReference>
<accession>A0A196SDT5</accession>
<dbReference type="PANTHER" id="PTHR43371">
    <property type="entry name" value="VITAMIN B12-DEPENDENT RIBONUCLEOTIDE REDUCTASE"/>
    <property type="match status" value="1"/>
</dbReference>
<evidence type="ECO:0000313" key="7">
    <source>
        <dbReference type="Proteomes" id="UP000078348"/>
    </source>
</evidence>
<evidence type="ECO:0000256" key="1">
    <source>
        <dbReference type="ARBA" id="ARBA00001922"/>
    </source>
</evidence>
<dbReference type="Proteomes" id="UP000078348">
    <property type="component" value="Unassembled WGS sequence"/>
</dbReference>
<evidence type="ECO:0000256" key="3">
    <source>
        <dbReference type="ARBA" id="ARBA00023002"/>
    </source>
</evidence>
<keyword evidence="4" id="KW-0170">Cobalt</keyword>
<dbReference type="PANTHER" id="PTHR43371:SF1">
    <property type="entry name" value="RIBONUCLEOSIDE-DIPHOSPHATE REDUCTASE"/>
    <property type="match status" value="1"/>
</dbReference>
<comment type="caution">
    <text evidence="6">The sequence shown here is derived from an EMBL/GenBank/DDBJ whole genome shotgun (WGS) entry which is preliminary data.</text>
</comment>
<dbReference type="SUPFAM" id="SSF51998">
    <property type="entry name" value="PFL-like glycyl radical enzymes"/>
    <property type="match status" value="1"/>
</dbReference>
<dbReference type="OrthoDB" id="14890at2759"/>
<keyword evidence="7" id="KW-1185">Reference proteome</keyword>
<name>A0A196SDT5_BLAHN</name>
<evidence type="ECO:0000256" key="2">
    <source>
        <dbReference type="ARBA" id="ARBA00022628"/>
    </source>
</evidence>
<gene>
    <name evidence="6" type="ORF">AV274_4145</name>
</gene>
<keyword evidence="2" id="KW-0846">Cobalamin</keyword>
<protein>
    <submittedName>
        <fullName evidence="6">Ribonucleoside triphosphate reductase</fullName>
    </submittedName>
</protein>
<dbReference type="AlphaFoldDB" id="A0A196SDT5"/>
<dbReference type="GO" id="GO:0004748">
    <property type="term" value="F:ribonucleoside-diphosphate reductase activity, thioredoxin disulfide as acceptor"/>
    <property type="evidence" value="ECO:0007669"/>
    <property type="project" value="TreeGrafter"/>
</dbReference>
<proteinExistence type="predicted"/>
<evidence type="ECO:0000259" key="5">
    <source>
        <dbReference type="Pfam" id="PF17975"/>
    </source>
</evidence>
<dbReference type="InterPro" id="IPR050862">
    <property type="entry name" value="RdRp_reductase_class-2"/>
</dbReference>
<dbReference type="EMBL" id="LXWW01000284">
    <property type="protein sequence ID" value="OAO14159.1"/>
    <property type="molecule type" value="Genomic_DNA"/>
</dbReference>
<dbReference type="GO" id="GO:0031419">
    <property type="term" value="F:cobalamin binding"/>
    <property type="evidence" value="ECO:0007669"/>
    <property type="project" value="UniProtKB-KW"/>
</dbReference>